<keyword evidence="4" id="KW-1185">Reference proteome</keyword>
<dbReference type="AlphaFoldDB" id="A0AAJ0G6X8"/>
<organism evidence="3 4">
    <name type="scientific">Extremus antarcticus</name>
    <dbReference type="NCBI Taxonomy" id="702011"/>
    <lineage>
        <taxon>Eukaryota</taxon>
        <taxon>Fungi</taxon>
        <taxon>Dikarya</taxon>
        <taxon>Ascomycota</taxon>
        <taxon>Pezizomycotina</taxon>
        <taxon>Dothideomycetes</taxon>
        <taxon>Dothideomycetidae</taxon>
        <taxon>Mycosphaerellales</taxon>
        <taxon>Extremaceae</taxon>
        <taxon>Extremus</taxon>
    </lineage>
</organism>
<keyword evidence="2" id="KW-0472">Membrane</keyword>
<keyword evidence="2" id="KW-0812">Transmembrane</keyword>
<dbReference type="PANTHER" id="PTHR37576:SF2">
    <property type="entry name" value="DEFECT AT LOW TEMPERATURE PROTEIN 1"/>
    <property type="match status" value="1"/>
</dbReference>
<evidence type="ECO:0000256" key="2">
    <source>
        <dbReference type="SAM" id="Phobius"/>
    </source>
</evidence>
<dbReference type="InterPro" id="IPR021514">
    <property type="entry name" value="DUF3176"/>
</dbReference>
<proteinExistence type="predicted"/>
<evidence type="ECO:0000313" key="4">
    <source>
        <dbReference type="Proteomes" id="UP001271007"/>
    </source>
</evidence>
<sequence length="512" mass="55865">MAKTVHYTSVKTEKQPHGRDRQLHYLFKLVPWTAILAVLLALGCGIDATSLAFSIDGKPLDYWTVLSYNVQPAVLLSVLATIANALLVFSFTKGATVSCTSQGTTLKKLHVSYAYGNGVSAVFTSAAAFNSVALAAIFMPILLMDGPLLQRAIGIMQQVDMIRANTTIPLSPSPFLRGATGINVGYDQEFSTSPAYLLYHPSFAKVLQQYSSRDAMTFSRSICEGTCEVEIIAPGFDVNCSTSTTPYHLATYKDKAGNGSHSNNSDSTNVSPGHPDLVQTIFDVQITYNYTLTYANDDLGFDLLPLDPPNGGYFSLEYRTMYKSTPGVKGTMSHHTCQPRSNGKIPAASPERHSRPEPNEPRIVADHSPFSLSENRTVEFISREQEGIGIEGTSPSTLGRLWLALQTSFVTKATLAPTRWDYYTLHPSNSISSQYLRADTIEETLSTNITFDDPTNDLISTTHELAFRIALATTSTTPAAGSWSDFASGWIQYPANCANPCSRFSLATRCPY</sequence>
<comment type="caution">
    <text evidence="3">The sequence shown here is derived from an EMBL/GenBank/DDBJ whole genome shotgun (WGS) entry which is preliminary data.</text>
</comment>
<dbReference type="PANTHER" id="PTHR37576">
    <property type="entry name" value="DEFECT AT LOW TEMPERATURE PROTEIN 1"/>
    <property type="match status" value="1"/>
</dbReference>
<dbReference type="Proteomes" id="UP001271007">
    <property type="component" value="Unassembled WGS sequence"/>
</dbReference>
<reference evidence="3" key="1">
    <citation type="submission" date="2023-04" db="EMBL/GenBank/DDBJ databases">
        <title>Black Yeasts Isolated from many extreme environments.</title>
        <authorList>
            <person name="Coleine C."/>
            <person name="Stajich J.E."/>
            <person name="Selbmann L."/>
        </authorList>
    </citation>
    <scope>NUCLEOTIDE SEQUENCE</scope>
    <source>
        <strain evidence="3">CCFEE 5312</strain>
    </source>
</reference>
<feature type="transmembrane region" description="Helical" evidence="2">
    <location>
        <begin position="29"/>
        <end position="53"/>
    </location>
</feature>
<evidence type="ECO:0000256" key="1">
    <source>
        <dbReference type="SAM" id="MobiDB-lite"/>
    </source>
</evidence>
<feature type="transmembrane region" description="Helical" evidence="2">
    <location>
        <begin position="73"/>
        <end position="92"/>
    </location>
</feature>
<evidence type="ECO:0000313" key="3">
    <source>
        <dbReference type="EMBL" id="KAK3046225.1"/>
    </source>
</evidence>
<feature type="region of interest" description="Disordered" evidence="1">
    <location>
        <begin position="327"/>
        <end position="365"/>
    </location>
</feature>
<dbReference type="EMBL" id="JAWDJX010000105">
    <property type="protein sequence ID" value="KAK3046225.1"/>
    <property type="molecule type" value="Genomic_DNA"/>
</dbReference>
<feature type="transmembrane region" description="Helical" evidence="2">
    <location>
        <begin position="113"/>
        <end position="143"/>
    </location>
</feature>
<protein>
    <submittedName>
        <fullName evidence="3">Uncharacterized protein</fullName>
    </submittedName>
</protein>
<keyword evidence="2" id="KW-1133">Transmembrane helix</keyword>
<dbReference type="Pfam" id="PF11374">
    <property type="entry name" value="DUF3176"/>
    <property type="match status" value="1"/>
</dbReference>
<accession>A0AAJ0G6X8</accession>
<name>A0AAJ0G6X8_9PEZI</name>
<gene>
    <name evidence="3" type="ORF">LTR09_012273</name>
</gene>
<feature type="compositionally biased region" description="Basic and acidic residues" evidence="1">
    <location>
        <begin position="350"/>
        <end position="365"/>
    </location>
</feature>